<evidence type="ECO:0000313" key="2">
    <source>
        <dbReference type="Proteomes" id="UP000075502"/>
    </source>
</evidence>
<dbReference type="AlphaFoldDB" id="A0A150TJK1"/>
<protein>
    <submittedName>
        <fullName evidence="1">Uncharacterized protein</fullName>
    </submittedName>
</protein>
<dbReference type="Proteomes" id="UP000075502">
    <property type="component" value="Unassembled WGS sequence"/>
</dbReference>
<reference evidence="1 2" key="1">
    <citation type="submission" date="2014-02" db="EMBL/GenBank/DDBJ databases">
        <title>The small core and large imbalanced accessory genome model reveals a collaborative survival strategy of Sorangium cellulosum strains in nature.</title>
        <authorList>
            <person name="Han K."/>
            <person name="Peng R."/>
            <person name="Blom J."/>
            <person name="Li Y.-Z."/>
        </authorList>
    </citation>
    <scope>NUCLEOTIDE SEQUENCE [LARGE SCALE GENOMIC DNA]</scope>
    <source>
        <strain evidence="1 2">So0007-03</strain>
    </source>
</reference>
<name>A0A150TJK1_SORCE</name>
<accession>A0A150TJK1</accession>
<evidence type="ECO:0000313" key="1">
    <source>
        <dbReference type="EMBL" id="KYG04658.1"/>
    </source>
</evidence>
<proteinExistence type="predicted"/>
<dbReference type="EMBL" id="JEME01002310">
    <property type="protein sequence ID" value="KYG04658.1"/>
    <property type="molecule type" value="Genomic_DNA"/>
</dbReference>
<comment type="caution">
    <text evidence="1">The sequence shown here is derived from an EMBL/GenBank/DDBJ whole genome shotgun (WGS) entry which is preliminary data.</text>
</comment>
<organism evidence="1 2">
    <name type="scientific">Sorangium cellulosum</name>
    <name type="common">Polyangium cellulosum</name>
    <dbReference type="NCBI Taxonomy" id="56"/>
    <lineage>
        <taxon>Bacteria</taxon>
        <taxon>Pseudomonadati</taxon>
        <taxon>Myxococcota</taxon>
        <taxon>Polyangia</taxon>
        <taxon>Polyangiales</taxon>
        <taxon>Polyangiaceae</taxon>
        <taxon>Sorangium</taxon>
    </lineage>
</organism>
<sequence length="170" mass="19722">MSRPEVRLVVLYEDKVHDSFLRRLFKKRPGHGRVRFEKCVDSSGVLGRLGREVDALRSQKHQQNLGLVVVIQALMIKGFDEEAPRATAELVDEVIDAARRRMEEGLYREDFELVARIARDPRHELPNDPRTNDLLRYFRLLPYSNGSEWFYPHPLLTLSKVRVSPAGSDR</sequence>
<gene>
    <name evidence="1" type="ORF">BE21_45540</name>
</gene>